<dbReference type="Proteomes" id="UP000807025">
    <property type="component" value="Unassembled WGS sequence"/>
</dbReference>
<keyword evidence="2" id="KW-1185">Reference proteome</keyword>
<proteinExistence type="predicted"/>
<sequence length="641" mass="72529">MSSTGSLLSPAWETDETDPFVEVWKTWWNKKEKEDELIAGNVIELDSLSDTTAIERTSGQLYIREHYIQVYQRLCEQAVNPSCGGVVLSGQPGTGKTYCLFFILLKKLVKGEPVLFSRHRHEVLYFSAGGVQLNEHIVSSHLRPLRAKVRNGSAKTWALINGDEGDRNPPPTALLEAFLFPVQAASPRTSRYKDWVKQRGGRVWSVARWSREDLLHAVKLTIGLPERSDIEQESLVDKAISKWGWAPRDVEKYLQGEDDELEIALEKALSSLTSPELLDRLHDREGDSDDKLSHVIVSQYKSSTTANAVLDLKSLYIAHRVQQRLDILHRDETFKFIKHCRAHTESTTLAGWAFENLVIDLLCNVGHKDDLSAPTPATLVSPSTWSSTTSSTSLGLGHSSSNVIALTRTRFKTLEDVTLDHMKLYLPSQSNFPLLDAFYLVVDHESRHTEVVVLQMTISSTHKGSAKGFAFLERLKDRLQFLGDKRLGPVDKRQKLPAWRISFNYRLVVPIPTEDQGSVTFIWKFPCKFPSSISGSVYIQLVSSEGFAFLERLKDRLQFLGDKRLGPVDKRQKLPAWRISFNYRLVVPIPTEDQGSVTFIWKFPCKFPSSISGSVYIQLVSSELPVLLTEEDESHLDEDYD</sequence>
<dbReference type="PANTHER" id="PTHR33129">
    <property type="entry name" value="PROTEIN KINASE DOMAIN-CONTAINING PROTEIN-RELATED"/>
    <property type="match status" value="1"/>
</dbReference>
<dbReference type="SUPFAM" id="SSF52540">
    <property type="entry name" value="P-loop containing nucleoside triphosphate hydrolases"/>
    <property type="match status" value="1"/>
</dbReference>
<dbReference type="EMBL" id="MU154547">
    <property type="protein sequence ID" value="KAF9496961.1"/>
    <property type="molecule type" value="Genomic_DNA"/>
</dbReference>
<dbReference type="InterPro" id="IPR027417">
    <property type="entry name" value="P-loop_NTPase"/>
</dbReference>
<dbReference type="OrthoDB" id="2340858at2759"/>
<dbReference type="InterPro" id="IPR052980">
    <property type="entry name" value="Crinkler_effector"/>
</dbReference>
<gene>
    <name evidence="1" type="ORF">BDN71DRAFT_1546698</name>
</gene>
<protein>
    <submittedName>
        <fullName evidence="1">Uncharacterized protein</fullName>
    </submittedName>
</protein>
<organism evidence="1 2">
    <name type="scientific">Pleurotus eryngii</name>
    <name type="common">Boletus of the steppes</name>
    <dbReference type="NCBI Taxonomy" id="5323"/>
    <lineage>
        <taxon>Eukaryota</taxon>
        <taxon>Fungi</taxon>
        <taxon>Dikarya</taxon>
        <taxon>Basidiomycota</taxon>
        <taxon>Agaricomycotina</taxon>
        <taxon>Agaricomycetes</taxon>
        <taxon>Agaricomycetidae</taxon>
        <taxon>Agaricales</taxon>
        <taxon>Pleurotineae</taxon>
        <taxon>Pleurotaceae</taxon>
        <taxon>Pleurotus</taxon>
    </lineage>
</organism>
<comment type="caution">
    <text evidence="1">The sequence shown here is derived from an EMBL/GenBank/DDBJ whole genome shotgun (WGS) entry which is preliminary data.</text>
</comment>
<dbReference type="AlphaFoldDB" id="A0A9P6A0D0"/>
<reference evidence="1" key="1">
    <citation type="submission" date="2020-11" db="EMBL/GenBank/DDBJ databases">
        <authorList>
            <consortium name="DOE Joint Genome Institute"/>
            <person name="Ahrendt S."/>
            <person name="Riley R."/>
            <person name="Andreopoulos W."/>
            <person name="Labutti K."/>
            <person name="Pangilinan J."/>
            <person name="Ruiz-Duenas F.J."/>
            <person name="Barrasa J.M."/>
            <person name="Sanchez-Garcia M."/>
            <person name="Camarero S."/>
            <person name="Miyauchi S."/>
            <person name="Serrano A."/>
            <person name="Linde D."/>
            <person name="Babiker R."/>
            <person name="Drula E."/>
            <person name="Ayuso-Fernandez I."/>
            <person name="Pacheco R."/>
            <person name="Padilla G."/>
            <person name="Ferreira P."/>
            <person name="Barriuso J."/>
            <person name="Kellner H."/>
            <person name="Castanera R."/>
            <person name="Alfaro M."/>
            <person name="Ramirez L."/>
            <person name="Pisabarro A.G."/>
            <person name="Kuo A."/>
            <person name="Tritt A."/>
            <person name="Lipzen A."/>
            <person name="He G."/>
            <person name="Yan M."/>
            <person name="Ng V."/>
            <person name="Cullen D."/>
            <person name="Martin F."/>
            <person name="Rosso M.-N."/>
            <person name="Henrissat B."/>
            <person name="Hibbett D."/>
            <person name="Martinez A.T."/>
            <person name="Grigoriev I.V."/>
        </authorList>
    </citation>
    <scope>NUCLEOTIDE SEQUENCE</scope>
    <source>
        <strain evidence="1">ATCC 90797</strain>
    </source>
</reference>
<dbReference type="PANTHER" id="PTHR33129:SF1">
    <property type="entry name" value="ATP-BINDING PROTEIN"/>
    <property type="match status" value="1"/>
</dbReference>
<evidence type="ECO:0000313" key="2">
    <source>
        <dbReference type="Proteomes" id="UP000807025"/>
    </source>
</evidence>
<evidence type="ECO:0000313" key="1">
    <source>
        <dbReference type="EMBL" id="KAF9496961.1"/>
    </source>
</evidence>
<accession>A0A9P6A0D0</accession>
<name>A0A9P6A0D0_PLEER</name>